<comment type="subcellular location">
    <subcellularLocation>
        <location evidence="1">Cytoplasm</location>
    </subcellularLocation>
</comment>
<organism evidence="6 7">
    <name type="scientific">Engystomops pustulosus</name>
    <name type="common">Tungara frog</name>
    <name type="synonym">Physalaemus pustulosus</name>
    <dbReference type="NCBI Taxonomy" id="76066"/>
    <lineage>
        <taxon>Eukaryota</taxon>
        <taxon>Metazoa</taxon>
        <taxon>Chordata</taxon>
        <taxon>Craniata</taxon>
        <taxon>Vertebrata</taxon>
        <taxon>Euteleostomi</taxon>
        <taxon>Amphibia</taxon>
        <taxon>Batrachia</taxon>
        <taxon>Anura</taxon>
        <taxon>Neobatrachia</taxon>
        <taxon>Hyloidea</taxon>
        <taxon>Leptodactylidae</taxon>
        <taxon>Leiuperinae</taxon>
        <taxon>Engystomops</taxon>
    </lineage>
</organism>
<evidence type="ECO:0000313" key="7">
    <source>
        <dbReference type="Proteomes" id="UP000824782"/>
    </source>
</evidence>
<feature type="domain" description="DH" evidence="5">
    <location>
        <begin position="191"/>
        <end position="373"/>
    </location>
</feature>
<dbReference type="InterPro" id="IPR000219">
    <property type="entry name" value="DH_dom"/>
</dbReference>
<dbReference type="Proteomes" id="UP000824782">
    <property type="component" value="Unassembled WGS sequence"/>
</dbReference>
<evidence type="ECO:0000256" key="1">
    <source>
        <dbReference type="ARBA" id="ARBA00004496"/>
    </source>
</evidence>
<dbReference type="Pfam" id="PF00621">
    <property type="entry name" value="RhoGEF"/>
    <property type="match status" value="1"/>
</dbReference>
<comment type="caution">
    <text evidence="6">The sequence shown here is derived from an EMBL/GenBank/DDBJ whole genome shotgun (WGS) entry which is preliminary data.</text>
</comment>
<evidence type="ECO:0000256" key="2">
    <source>
        <dbReference type="ARBA" id="ARBA00022490"/>
    </source>
</evidence>
<evidence type="ECO:0008006" key="8">
    <source>
        <dbReference type="Google" id="ProtNLM"/>
    </source>
</evidence>
<dbReference type="InterPro" id="IPR011993">
    <property type="entry name" value="PH-like_dom_sf"/>
</dbReference>
<dbReference type="AlphaFoldDB" id="A0AAV6Z3T8"/>
<keyword evidence="2" id="KW-0963">Cytoplasm</keyword>
<name>A0AAV6Z3T8_ENGPU</name>
<dbReference type="FunFam" id="2.30.29.30:FF:000151">
    <property type="entry name" value="Rho guanine nucleotide exchange factor 3"/>
    <property type="match status" value="1"/>
</dbReference>
<evidence type="ECO:0000256" key="3">
    <source>
        <dbReference type="SAM" id="MobiDB-lite"/>
    </source>
</evidence>
<dbReference type="GO" id="GO:0005737">
    <property type="term" value="C:cytoplasm"/>
    <property type="evidence" value="ECO:0007669"/>
    <property type="project" value="UniProtKB-SubCell"/>
</dbReference>
<dbReference type="InterPro" id="IPR044129">
    <property type="entry name" value="PH_RhoGEF3_XPLN"/>
</dbReference>
<proteinExistence type="predicted"/>
<evidence type="ECO:0000259" key="5">
    <source>
        <dbReference type="PROSITE" id="PS50010"/>
    </source>
</evidence>
<dbReference type="GO" id="GO:0005085">
    <property type="term" value="F:guanyl-nucleotide exchange factor activity"/>
    <property type="evidence" value="ECO:0007669"/>
    <property type="project" value="InterPro"/>
</dbReference>
<sequence length="556" mass="62952">MGPNARTMDVSGKSEVVDEGDVWAPVQRERSYTTGSLSESSGVSAHCVQGCSVLSCVCLSHYLLSYGVSKPVMCDTENLVVISSLQLKRRNQGERAAAQVTEEKEPRNKRVRPVAKTLSATSTPQQGKVTPLKKLSLSIQRSIGCRNENRLFSFSPRTRSRDSGSAKKRSSKLWSETYDSAGEELSAREVKRQEVIFELMQGERMLVEDLHLVKKNYYEPMLKLSIMTQDELNQIFGILDTLPPLHQDLFDRLVKLRHEDGTVDQMGPTMLDWLPQLHTYKTYCCNQVAAKALLDHKRRNPAVHNFLQLCQESAFSRKLDVWSFLDLPRSRLVKYPLLLKEVLKHTVAEHPDHATLSQALSVIQAIISVINGKAGEAECEYYRKRLCYLYENQGEEEVTRSRLLLCHGELKNNKGQRLHVFLFETILVLTRLVTHNDQPEFQVYRQPIPLPELVLEELSDGEVRVGGSIRGAFTAANERAKNYFRVSFRDRSRGQSHTLQANDSFNKQQWVTCIRNAVVASREQGASPATSQDTPCTLINLSDLSLNCHEDKMEDG</sequence>
<feature type="region of interest" description="Disordered" evidence="3">
    <location>
        <begin position="96"/>
        <end position="127"/>
    </location>
</feature>
<evidence type="ECO:0000259" key="4">
    <source>
        <dbReference type="PROSITE" id="PS50003"/>
    </source>
</evidence>
<gene>
    <name evidence="6" type="ORF">GDO81_025982</name>
</gene>
<dbReference type="SUPFAM" id="SSF50729">
    <property type="entry name" value="PH domain-like"/>
    <property type="match status" value="1"/>
</dbReference>
<dbReference type="InterPro" id="IPR035899">
    <property type="entry name" value="DBL_dom_sf"/>
</dbReference>
<reference evidence="6" key="1">
    <citation type="thesis" date="2020" institute="ProQuest LLC" country="789 East Eisenhower Parkway, Ann Arbor, MI, USA">
        <title>Comparative Genomics and Chromosome Evolution.</title>
        <authorList>
            <person name="Mudd A.B."/>
        </authorList>
    </citation>
    <scope>NUCLEOTIDE SEQUENCE</scope>
    <source>
        <strain evidence="6">237g6f4</strain>
        <tissue evidence="6">Blood</tissue>
    </source>
</reference>
<dbReference type="Gene3D" id="2.30.29.30">
    <property type="entry name" value="Pleckstrin-homology domain (PH domain)/Phosphotyrosine-binding domain (PTB)"/>
    <property type="match status" value="1"/>
</dbReference>
<dbReference type="SUPFAM" id="SSF48065">
    <property type="entry name" value="DBL homology domain (DH-domain)"/>
    <property type="match status" value="1"/>
</dbReference>
<feature type="compositionally biased region" description="Polar residues" evidence="3">
    <location>
        <begin position="118"/>
        <end position="127"/>
    </location>
</feature>
<dbReference type="PANTHER" id="PTHR46006">
    <property type="entry name" value="RHO GUANINE NUCLEOTIDE EXCHANGE FACTOR AT 64C, ISOFORM A"/>
    <property type="match status" value="1"/>
</dbReference>
<dbReference type="SMART" id="SM00325">
    <property type="entry name" value="RhoGEF"/>
    <property type="match status" value="1"/>
</dbReference>
<dbReference type="PANTHER" id="PTHR46006:SF3">
    <property type="entry name" value="RHO GUANINE NUCLEOTIDE EXCHANGE FACTOR 3"/>
    <property type="match status" value="1"/>
</dbReference>
<dbReference type="PROSITE" id="PS50003">
    <property type="entry name" value="PH_DOMAIN"/>
    <property type="match status" value="1"/>
</dbReference>
<dbReference type="Gene3D" id="1.20.900.10">
    <property type="entry name" value="Dbl homology (DH) domain"/>
    <property type="match status" value="1"/>
</dbReference>
<dbReference type="InterPro" id="IPR001849">
    <property type="entry name" value="PH_domain"/>
</dbReference>
<dbReference type="Pfam" id="PF22697">
    <property type="entry name" value="SOS1_NGEF_PH"/>
    <property type="match status" value="1"/>
</dbReference>
<keyword evidence="7" id="KW-1185">Reference proteome</keyword>
<evidence type="ECO:0000313" key="6">
    <source>
        <dbReference type="EMBL" id="KAG8542845.1"/>
    </source>
</evidence>
<accession>A0AAV6Z3T8</accession>
<dbReference type="InterPro" id="IPR051480">
    <property type="entry name" value="Endocytic_GEF_Adapter"/>
</dbReference>
<dbReference type="SMART" id="SM00233">
    <property type="entry name" value="PH"/>
    <property type="match status" value="1"/>
</dbReference>
<dbReference type="PROSITE" id="PS50010">
    <property type="entry name" value="DH_2"/>
    <property type="match status" value="1"/>
</dbReference>
<dbReference type="EMBL" id="WNYA01004349">
    <property type="protein sequence ID" value="KAG8542845.1"/>
    <property type="molecule type" value="Genomic_DNA"/>
</dbReference>
<dbReference type="CDD" id="cd00160">
    <property type="entry name" value="RhoGEF"/>
    <property type="match status" value="1"/>
</dbReference>
<dbReference type="GO" id="GO:0035025">
    <property type="term" value="P:positive regulation of Rho protein signal transduction"/>
    <property type="evidence" value="ECO:0007669"/>
    <property type="project" value="TreeGrafter"/>
</dbReference>
<dbReference type="InterPro" id="IPR055251">
    <property type="entry name" value="SOS1_NGEF_PH"/>
</dbReference>
<dbReference type="CDD" id="cd10572">
    <property type="entry name" value="PH_RhoGEF3_XPLN"/>
    <property type="match status" value="1"/>
</dbReference>
<feature type="domain" description="PH" evidence="4">
    <location>
        <begin position="397"/>
        <end position="519"/>
    </location>
</feature>
<protein>
    <recommendedName>
        <fullName evidence="8">Rho guanine nucleotide exchange factor 3</fullName>
    </recommendedName>
</protein>